<keyword evidence="3" id="KW-1185">Reference proteome</keyword>
<accession>A0AAV9SG62</accession>
<dbReference type="Proteomes" id="UP001311232">
    <property type="component" value="Unassembled WGS sequence"/>
</dbReference>
<gene>
    <name evidence="2" type="ORF">CRENBAI_025473</name>
</gene>
<evidence type="ECO:0000313" key="2">
    <source>
        <dbReference type="EMBL" id="KAK5620307.1"/>
    </source>
</evidence>
<dbReference type="GO" id="GO:0006313">
    <property type="term" value="P:DNA transposition"/>
    <property type="evidence" value="ECO:0007669"/>
    <property type="project" value="InterPro"/>
</dbReference>
<feature type="domain" description="Transposase Tc1-like" evidence="1">
    <location>
        <begin position="29"/>
        <end position="84"/>
    </location>
</feature>
<name>A0AAV9SG62_9TELE</name>
<evidence type="ECO:0000313" key="3">
    <source>
        <dbReference type="Proteomes" id="UP001311232"/>
    </source>
</evidence>
<reference evidence="2 3" key="1">
    <citation type="submission" date="2021-06" db="EMBL/GenBank/DDBJ databases">
        <authorList>
            <person name="Palmer J.M."/>
        </authorList>
    </citation>
    <scope>NUCLEOTIDE SEQUENCE [LARGE SCALE GENOMIC DNA]</scope>
    <source>
        <strain evidence="2 3">MEX-2019</strain>
        <tissue evidence="2">Muscle</tissue>
    </source>
</reference>
<dbReference type="GO" id="GO:0003677">
    <property type="term" value="F:DNA binding"/>
    <property type="evidence" value="ECO:0007669"/>
    <property type="project" value="InterPro"/>
</dbReference>
<dbReference type="AlphaFoldDB" id="A0AAV9SG62"/>
<dbReference type="Pfam" id="PF01498">
    <property type="entry name" value="HTH_Tnp_Tc3_2"/>
    <property type="match status" value="1"/>
</dbReference>
<comment type="caution">
    <text evidence="2">The sequence shown here is derived from an EMBL/GenBank/DDBJ whole genome shotgun (WGS) entry which is preliminary data.</text>
</comment>
<organism evidence="2 3">
    <name type="scientific">Crenichthys baileyi</name>
    <name type="common">White River springfish</name>
    <dbReference type="NCBI Taxonomy" id="28760"/>
    <lineage>
        <taxon>Eukaryota</taxon>
        <taxon>Metazoa</taxon>
        <taxon>Chordata</taxon>
        <taxon>Craniata</taxon>
        <taxon>Vertebrata</taxon>
        <taxon>Euteleostomi</taxon>
        <taxon>Actinopterygii</taxon>
        <taxon>Neopterygii</taxon>
        <taxon>Teleostei</taxon>
        <taxon>Neoteleostei</taxon>
        <taxon>Acanthomorphata</taxon>
        <taxon>Ovalentaria</taxon>
        <taxon>Atherinomorphae</taxon>
        <taxon>Cyprinodontiformes</taxon>
        <taxon>Goodeidae</taxon>
        <taxon>Crenichthys</taxon>
    </lineage>
</organism>
<proteinExistence type="predicted"/>
<dbReference type="InterPro" id="IPR002492">
    <property type="entry name" value="Transposase_Tc1-like"/>
</dbReference>
<sequence>MGAIGCQAASAACQEQDTEIMKNKQLFCMCAETLHMSAAIIAAEVEGVVGHPVSAQTIHHPLHQIGRHRFCPRRKPLLKMMHKKTCK</sequence>
<protein>
    <recommendedName>
        <fullName evidence="1">Transposase Tc1-like domain-containing protein</fullName>
    </recommendedName>
</protein>
<dbReference type="GO" id="GO:0015074">
    <property type="term" value="P:DNA integration"/>
    <property type="evidence" value="ECO:0007669"/>
    <property type="project" value="InterPro"/>
</dbReference>
<evidence type="ECO:0000259" key="1">
    <source>
        <dbReference type="Pfam" id="PF01498"/>
    </source>
</evidence>
<dbReference type="EMBL" id="JAHHUM010000371">
    <property type="protein sequence ID" value="KAK5620307.1"/>
    <property type="molecule type" value="Genomic_DNA"/>
</dbReference>